<reference evidence="2 3" key="1">
    <citation type="journal article" date="2015" name="Nature">
        <title>rRNA introns, odd ribosomes, and small enigmatic genomes across a large radiation of phyla.</title>
        <authorList>
            <person name="Brown C.T."/>
            <person name="Hug L.A."/>
            <person name="Thomas B.C."/>
            <person name="Sharon I."/>
            <person name="Castelle C.J."/>
            <person name="Singh A."/>
            <person name="Wilkins M.J."/>
            <person name="Williams K.H."/>
            <person name="Banfield J.F."/>
        </authorList>
    </citation>
    <scope>NUCLEOTIDE SEQUENCE [LARGE SCALE GENOMIC DNA]</scope>
</reference>
<evidence type="ECO:0000313" key="3">
    <source>
        <dbReference type="Proteomes" id="UP000034736"/>
    </source>
</evidence>
<accession>A0A0G1H485</accession>
<keyword evidence="1" id="KW-0472">Membrane</keyword>
<evidence type="ECO:0000313" key="2">
    <source>
        <dbReference type="EMBL" id="KKT41580.1"/>
    </source>
</evidence>
<organism evidence="2 3">
    <name type="scientific">Candidatus Giovannonibacteria bacterium GW2011_GWA2_44_13b</name>
    <dbReference type="NCBI Taxonomy" id="1618647"/>
    <lineage>
        <taxon>Bacteria</taxon>
        <taxon>Candidatus Giovannoniibacteriota</taxon>
    </lineage>
</organism>
<proteinExistence type="predicted"/>
<dbReference type="Proteomes" id="UP000034736">
    <property type="component" value="Unassembled WGS sequence"/>
</dbReference>
<sequence length="71" mass="7625">MCAGIAVLFKSEGSMQENDQKQVSPLIVIGVGIIFLIVGYLNAKALSLFVYVIYLASFGFIATGIKGIVKR</sequence>
<name>A0A0G1H485_9BACT</name>
<gene>
    <name evidence="2" type="ORF">UW30_C0006G0007</name>
</gene>
<protein>
    <submittedName>
        <fullName evidence="2">Uncharacterized protein</fullName>
    </submittedName>
</protein>
<keyword evidence="1" id="KW-1133">Transmembrane helix</keyword>
<feature type="transmembrane region" description="Helical" evidence="1">
    <location>
        <begin position="23"/>
        <end position="42"/>
    </location>
</feature>
<feature type="transmembrane region" description="Helical" evidence="1">
    <location>
        <begin position="48"/>
        <end position="69"/>
    </location>
</feature>
<evidence type="ECO:0000256" key="1">
    <source>
        <dbReference type="SAM" id="Phobius"/>
    </source>
</evidence>
<keyword evidence="1" id="KW-0812">Transmembrane</keyword>
<dbReference type="STRING" id="1618647.UW30_C0006G0007"/>
<dbReference type="EMBL" id="LCHU01000006">
    <property type="protein sequence ID" value="KKT41580.1"/>
    <property type="molecule type" value="Genomic_DNA"/>
</dbReference>
<dbReference type="AlphaFoldDB" id="A0A0G1H485"/>
<comment type="caution">
    <text evidence="2">The sequence shown here is derived from an EMBL/GenBank/DDBJ whole genome shotgun (WGS) entry which is preliminary data.</text>
</comment>